<feature type="binding site" evidence="7">
    <location>
        <position position="250"/>
    </location>
    <ligand>
        <name>Zn(2+)</name>
        <dbReference type="ChEBI" id="CHEBI:29105"/>
        <note>catalytic</note>
    </ligand>
</feature>
<dbReference type="GO" id="GO:0004222">
    <property type="term" value="F:metalloendopeptidase activity"/>
    <property type="evidence" value="ECO:0007669"/>
    <property type="project" value="UniProtKB-UniRule"/>
</dbReference>
<evidence type="ECO:0000256" key="4">
    <source>
        <dbReference type="ARBA" id="ARBA00022833"/>
    </source>
</evidence>
<reference evidence="12" key="2">
    <citation type="submission" date="2017-02" db="UniProtKB">
        <authorList>
            <consortium name="WormBaseParasite"/>
        </authorList>
    </citation>
    <scope>IDENTIFICATION</scope>
</reference>
<dbReference type="InterPro" id="IPR006026">
    <property type="entry name" value="Peptidase_Metallo"/>
</dbReference>
<evidence type="ECO:0000256" key="1">
    <source>
        <dbReference type="ARBA" id="ARBA00022670"/>
    </source>
</evidence>
<dbReference type="AlphaFoldDB" id="A0A0K0DK57"/>
<comment type="cofactor">
    <cofactor evidence="7 8">
        <name>Zn(2+)</name>
        <dbReference type="ChEBI" id="CHEBI:29105"/>
    </cofactor>
    <text evidence="7 8">Binds 1 zinc ion per subunit.</text>
</comment>
<dbReference type="GO" id="GO:0006508">
    <property type="term" value="P:proteolysis"/>
    <property type="evidence" value="ECO:0007669"/>
    <property type="project" value="UniProtKB-KW"/>
</dbReference>
<feature type="binding site" evidence="7">
    <location>
        <position position="240"/>
    </location>
    <ligand>
        <name>Zn(2+)</name>
        <dbReference type="ChEBI" id="CHEBI:29105"/>
        <note>catalytic</note>
    </ligand>
</feature>
<dbReference type="PROSITE" id="PS51864">
    <property type="entry name" value="ASTACIN"/>
    <property type="match status" value="1"/>
</dbReference>
<keyword evidence="3 7" id="KW-0378">Hydrolase</keyword>
<dbReference type="SUPFAM" id="SSF55486">
    <property type="entry name" value="Metalloproteases ('zincins'), catalytic domain"/>
    <property type="match status" value="1"/>
</dbReference>
<keyword evidence="4 7" id="KW-0862">Zinc</keyword>
<keyword evidence="2 7" id="KW-0479">Metal-binding</keyword>
<keyword evidence="1 7" id="KW-0645">Protease</keyword>
<dbReference type="EC" id="3.4.24.-" evidence="8"/>
<sequence length="334" mass="38332">MKNLYFTFLTVCVNAMISIIPSNPRTAQSSSDDTFEKKIEEGYEMLKNESSINETIAVVMELHNMEEKIVKQLISSPEANALFLDEIRNHTKFIGRNRTEPVDGRTIEEVNEKNKVNMVLFEGDVILTKEQAHRVMDDLKHDKAKRTKRQAHRSATRLWPSGIVYYSFDSSATDTTKRLFKKASDAWSRDTCVEFKEDDKASDRVVVHETLGCVSHIGKVGGKQKIYLGQLCESIGYVAHEIGHTLGLFHTQSRPDRDEYVRVVVENIRKDFVSQFRVQSEDVVNNYDLPYEYGSIMHYSARRCKALLKVKPCTPTYNGNVRRKLCPKSCEFCL</sequence>
<dbReference type="InterPro" id="IPR024079">
    <property type="entry name" value="MetalloPept_cat_dom_sf"/>
</dbReference>
<evidence type="ECO:0000313" key="11">
    <source>
        <dbReference type="Proteomes" id="UP000035642"/>
    </source>
</evidence>
<dbReference type="SMART" id="SM00235">
    <property type="entry name" value="ZnMc"/>
    <property type="match status" value="1"/>
</dbReference>
<proteinExistence type="predicted"/>
<dbReference type="InterPro" id="IPR034035">
    <property type="entry name" value="Astacin-like_dom"/>
</dbReference>
<evidence type="ECO:0000256" key="7">
    <source>
        <dbReference type="PROSITE-ProRule" id="PRU01211"/>
    </source>
</evidence>
<dbReference type="InterPro" id="IPR001506">
    <property type="entry name" value="Peptidase_M12A"/>
</dbReference>
<feature type="chain" id="PRO_5012429811" description="Metalloendopeptidase" evidence="9">
    <location>
        <begin position="16"/>
        <end position="334"/>
    </location>
</feature>
<keyword evidence="6" id="KW-1015">Disulfide bond</keyword>
<dbReference type="PANTHER" id="PTHR10127:SF780">
    <property type="entry name" value="METALLOENDOPEPTIDASE"/>
    <property type="match status" value="1"/>
</dbReference>
<feature type="active site" evidence="7">
    <location>
        <position position="241"/>
    </location>
</feature>
<dbReference type="PRINTS" id="PR00480">
    <property type="entry name" value="ASTACIN"/>
</dbReference>
<accession>A0A0K0DK57</accession>
<evidence type="ECO:0000256" key="3">
    <source>
        <dbReference type="ARBA" id="ARBA00022801"/>
    </source>
</evidence>
<evidence type="ECO:0000256" key="8">
    <source>
        <dbReference type="RuleBase" id="RU361183"/>
    </source>
</evidence>
<comment type="caution">
    <text evidence="7">Lacks conserved residue(s) required for the propagation of feature annotation.</text>
</comment>
<keyword evidence="5 7" id="KW-0482">Metalloprotease</keyword>
<dbReference type="CDD" id="cd04280">
    <property type="entry name" value="ZnMc_astacin_like"/>
    <property type="match status" value="1"/>
</dbReference>
<dbReference type="Gene3D" id="3.40.390.10">
    <property type="entry name" value="Collagenase (Catalytic Domain)"/>
    <property type="match status" value="1"/>
</dbReference>
<organism evidence="11 12">
    <name type="scientific">Angiostrongylus cantonensis</name>
    <name type="common">Rat lungworm</name>
    <dbReference type="NCBI Taxonomy" id="6313"/>
    <lineage>
        <taxon>Eukaryota</taxon>
        <taxon>Metazoa</taxon>
        <taxon>Ecdysozoa</taxon>
        <taxon>Nematoda</taxon>
        <taxon>Chromadorea</taxon>
        <taxon>Rhabditida</taxon>
        <taxon>Rhabditina</taxon>
        <taxon>Rhabditomorpha</taxon>
        <taxon>Strongyloidea</taxon>
        <taxon>Metastrongylidae</taxon>
        <taxon>Angiostrongylus</taxon>
    </lineage>
</organism>
<keyword evidence="9" id="KW-0732">Signal</keyword>
<evidence type="ECO:0000313" key="12">
    <source>
        <dbReference type="WBParaSite" id="ACAC_0001186501-mRNA-1"/>
    </source>
</evidence>
<evidence type="ECO:0000256" key="5">
    <source>
        <dbReference type="ARBA" id="ARBA00023049"/>
    </source>
</evidence>
<feature type="domain" description="Peptidase M12A" evidence="10">
    <location>
        <begin position="150"/>
        <end position="334"/>
    </location>
</feature>
<protein>
    <recommendedName>
        <fullName evidence="8">Metalloendopeptidase</fullName>
        <ecNumber evidence="8">3.4.24.-</ecNumber>
    </recommendedName>
</protein>
<dbReference type="Pfam" id="PF01400">
    <property type="entry name" value="Astacin"/>
    <property type="match status" value="1"/>
</dbReference>
<evidence type="ECO:0000256" key="6">
    <source>
        <dbReference type="ARBA" id="ARBA00023157"/>
    </source>
</evidence>
<dbReference type="WBParaSite" id="ACAC_0001186501-mRNA-1">
    <property type="protein sequence ID" value="ACAC_0001186501-mRNA-1"/>
    <property type="gene ID" value="ACAC_0001186501"/>
</dbReference>
<feature type="signal peptide" evidence="9">
    <location>
        <begin position="1"/>
        <end position="15"/>
    </location>
</feature>
<keyword evidence="11" id="KW-1185">Reference proteome</keyword>
<evidence type="ECO:0000259" key="10">
    <source>
        <dbReference type="PROSITE" id="PS51864"/>
    </source>
</evidence>
<dbReference type="Proteomes" id="UP000035642">
    <property type="component" value="Unassembled WGS sequence"/>
</dbReference>
<evidence type="ECO:0000256" key="9">
    <source>
        <dbReference type="SAM" id="SignalP"/>
    </source>
</evidence>
<reference evidence="11" key="1">
    <citation type="submission" date="2012-09" db="EMBL/GenBank/DDBJ databases">
        <authorList>
            <person name="Martin A.A."/>
        </authorList>
    </citation>
    <scope>NUCLEOTIDE SEQUENCE</scope>
</reference>
<feature type="binding site" evidence="7">
    <location>
        <position position="244"/>
    </location>
    <ligand>
        <name>Zn(2+)</name>
        <dbReference type="ChEBI" id="CHEBI:29105"/>
        <note>catalytic</note>
    </ligand>
</feature>
<name>A0A0K0DK57_ANGCA</name>
<evidence type="ECO:0000256" key="2">
    <source>
        <dbReference type="ARBA" id="ARBA00022723"/>
    </source>
</evidence>
<dbReference type="GO" id="GO:0008270">
    <property type="term" value="F:zinc ion binding"/>
    <property type="evidence" value="ECO:0007669"/>
    <property type="project" value="UniProtKB-UniRule"/>
</dbReference>
<dbReference type="PANTHER" id="PTHR10127">
    <property type="entry name" value="DISCOIDIN, CUB, EGF, LAMININ , AND ZINC METALLOPROTEASE DOMAIN CONTAINING"/>
    <property type="match status" value="1"/>
</dbReference>